<protein>
    <submittedName>
        <fullName evidence="3">Uncharacterized protein</fullName>
    </submittedName>
</protein>
<keyword evidence="1" id="KW-0175">Coiled coil</keyword>
<organism evidence="3 4">
    <name type="scientific">Friedmanniomyces endolithicus</name>
    <dbReference type="NCBI Taxonomy" id="329885"/>
    <lineage>
        <taxon>Eukaryota</taxon>
        <taxon>Fungi</taxon>
        <taxon>Dikarya</taxon>
        <taxon>Ascomycota</taxon>
        <taxon>Pezizomycotina</taxon>
        <taxon>Dothideomycetes</taxon>
        <taxon>Dothideomycetidae</taxon>
        <taxon>Mycosphaerellales</taxon>
        <taxon>Teratosphaeriaceae</taxon>
        <taxon>Friedmanniomyces</taxon>
    </lineage>
</organism>
<dbReference type="Proteomes" id="UP000310066">
    <property type="component" value="Unassembled WGS sequence"/>
</dbReference>
<evidence type="ECO:0000313" key="3">
    <source>
        <dbReference type="EMBL" id="TKA47501.1"/>
    </source>
</evidence>
<dbReference type="AlphaFoldDB" id="A0A4U0VEI7"/>
<accession>A0A4U0VEI7</accession>
<name>A0A4U0VEI7_9PEZI</name>
<reference evidence="3 4" key="1">
    <citation type="submission" date="2017-03" db="EMBL/GenBank/DDBJ databases">
        <title>Genomes of endolithic fungi from Antarctica.</title>
        <authorList>
            <person name="Coleine C."/>
            <person name="Masonjones S."/>
            <person name="Stajich J.E."/>
        </authorList>
    </citation>
    <scope>NUCLEOTIDE SEQUENCE [LARGE SCALE GENOMIC DNA]</scope>
    <source>
        <strain evidence="3 4">CCFEE 5311</strain>
    </source>
</reference>
<dbReference type="EMBL" id="NAJP01000005">
    <property type="protein sequence ID" value="TKA47501.1"/>
    <property type="molecule type" value="Genomic_DNA"/>
</dbReference>
<dbReference type="OrthoDB" id="4630416at2759"/>
<feature type="coiled-coil region" evidence="1">
    <location>
        <begin position="1"/>
        <end position="28"/>
    </location>
</feature>
<gene>
    <name evidence="3" type="ORF">B0A54_01873</name>
</gene>
<evidence type="ECO:0000256" key="1">
    <source>
        <dbReference type="SAM" id="Coils"/>
    </source>
</evidence>
<evidence type="ECO:0000256" key="2">
    <source>
        <dbReference type="SAM" id="MobiDB-lite"/>
    </source>
</evidence>
<feature type="compositionally biased region" description="Acidic residues" evidence="2">
    <location>
        <begin position="85"/>
        <end position="104"/>
    </location>
</feature>
<proteinExistence type="predicted"/>
<comment type="caution">
    <text evidence="3">The sequence shown here is derived from an EMBL/GenBank/DDBJ whole genome shotgun (WGS) entry which is preliminary data.</text>
</comment>
<feature type="region of interest" description="Disordered" evidence="2">
    <location>
        <begin position="78"/>
        <end position="109"/>
    </location>
</feature>
<sequence length="225" mass="25462">MTLEELQIAELQEKQEIATNQRKAENHARQTALAAAAGAKKGPWDLTGEWTIICPYLEDYLSGEPAILGMSIWRDTAEHNHPESDSDEEDRHDDEEEEEEEEGEEEKRPRRYYAAFDFSVLEGVMRINGPVASGKQKTCAMTHRWRGRETGESVIAVGSDELLLKMVFSKHGTAVSGDFEGGCVEPVTFTGMKVVAGNNQESSRKDEWRDLSARAYERARVNRWR</sequence>
<evidence type="ECO:0000313" key="4">
    <source>
        <dbReference type="Proteomes" id="UP000310066"/>
    </source>
</evidence>